<dbReference type="AlphaFoldDB" id="A0A975J1N3"/>
<keyword evidence="3" id="KW-1185">Reference proteome</keyword>
<proteinExistence type="predicted"/>
<gene>
    <name evidence="2" type="ORF">KBB96_05710</name>
</gene>
<feature type="region of interest" description="Disordered" evidence="1">
    <location>
        <begin position="1"/>
        <end position="51"/>
    </location>
</feature>
<evidence type="ECO:0000313" key="3">
    <source>
        <dbReference type="Proteomes" id="UP000676169"/>
    </source>
</evidence>
<reference evidence="2" key="1">
    <citation type="submission" date="2021-04" db="EMBL/GenBank/DDBJ databases">
        <title>Luteolibacter sp. 32A isolated from the skin of an Anderson's salamander (Ambystoma andersonii).</title>
        <authorList>
            <person name="Spergser J."/>
            <person name="Busse H.-J."/>
        </authorList>
    </citation>
    <scope>NUCLEOTIDE SEQUENCE</scope>
    <source>
        <strain evidence="2">32A</strain>
    </source>
</reference>
<name>A0A975J1N3_9BACT</name>
<organism evidence="2 3">
    <name type="scientific">Luteolibacter ambystomatis</name>
    <dbReference type="NCBI Taxonomy" id="2824561"/>
    <lineage>
        <taxon>Bacteria</taxon>
        <taxon>Pseudomonadati</taxon>
        <taxon>Verrucomicrobiota</taxon>
        <taxon>Verrucomicrobiia</taxon>
        <taxon>Verrucomicrobiales</taxon>
        <taxon>Verrucomicrobiaceae</taxon>
        <taxon>Luteolibacter</taxon>
    </lineage>
</organism>
<sequence length="339" mass="37446">MSAALRPLPAPTPAPVSHGGPSPLWSSPPVPFEPFASVPTERPPLPGLPANAGHEFPASWPAPLAVLPEVPSADATPQVSVPRIFTPAPVDADHAPQPHETLVTRIEPLAKEGQEEAARDFNDDDLREAFGPIIEQAVRSAVYARENGIDTYLEPMLRSTIRRALAEYTPTQRPFQAPGTLYRLLWRLQALFTSRTYEDIVFEKTHRFQVEEVFLLDVHSLALVSFASNQPGRHASAKRVEGTVQRLALQLRDADGRVRPDFELPEHRSAVSRAGRFAVLVAIVRGRSNELIIADLEFSLKRIEDHFRDRLVPGGPPLMKDLQPFLEDCLLIQAPAHAA</sequence>
<evidence type="ECO:0000313" key="2">
    <source>
        <dbReference type="EMBL" id="QUE52385.1"/>
    </source>
</evidence>
<evidence type="ECO:0000256" key="1">
    <source>
        <dbReference type="SAM" id="MobiDB-lite"/>
    </source>
</evidence>
<dbReference type="RefSeq" id="WP_211633331.1">
    <property type="nucleotide sequence ID" value="NZ_CP073100.1"/>
</dbReference>
<accession>A0A975J1N3</accession>
<dbReference type="Proteomes" id="UP000676169">
    <property type="component" value="Chromosome"/>
</dbReference>
<protein>
    <submittedName>
        <fullName evidence="2">Uncharacterized protein</fullName>
    </submittedName>
</protein>
<dbReference type="EMBL" id="CP073100">
    <property type="protein sequence ID" value="QUE52385.1"/>
    <property type="molecule type" value="Genomic_DNA"/>
</dbReference>
<dbReference type="KEGG" id="lamb:KBB96_05710"/>